<protein>
    <recommendedName>
        <fullName evidence="4">DUF3307 domain-containing protein</fullName>
    </recommendedName>
</protein>
<feature type="transmembrane region" description="Helical" evidence="1">
    <location>
        <begin position="213"/>
        <end position="232"/>
    </location>
</feature>
<evidence type="ECO:0000313" key="2">
    <source>
        <dbReference type="EMBL" id="GHC48948.1"/>
    </source>
</evidence>
<reference evidence="2" key="1">
    <citation type="journal article" date="2014" name="Int. J. Syst. Evol. Microbiol.">
        <title>Complete genome sequence of Corynebacterium casei LMG S-19264T (=DSM 44701T), isolated from a smear-ripened cheese.</title>
        <authorList>
            <consortium name="US DOE Joint Genome Institute (JGI-PGF)"/>
            <person name="Walter F."/>
            <person name="Albersmeier A."/>
            <person name="Kalinowski J."/>
            <person name="Ruckert C."/>
        </authorList>
    </citation>
    <scope>NUCLEOTIDE SEQUENCE</scope>
    <source>
        <strain evidence="2">KCTC 12988</strain>
    </source>
</reference>
<dbReference type="Proteomes" id="UP000644507">
    <property type="component" value="Unassembled WGS sequence"/>
</dbReference>
<comment type="caution">
    <text evidence="2">The sequence shown here is derived from an EMBL/GenBank/DDBJ whole genome shotgun (WGS) entry which is preliminary data.</text>
</comment>
<dbReference type="RefSeq" id="WP_229809424.1">
    <property type="nucleotide sequence ID" value="NZ_BMXI01000004.1"/>
</dbReference>
<keyword evidence="3" id="KW-1185">Reference proteome</keyword>
<dbReference type="EMBL" id="BMXI01000004">
    <property type="protein sequence ID" value="GHC48948.1"/>
    <property type="molecule type" value="Genomic_DNA"/>
</dbReference>
<evidence type="ECO:0000313" key="3">
    <source>
        <dbReference type="Proteomes" id="UP000644507"/>
    </source>
</evidence>
<keyword evidence="1" id="KW-0472">Membrane</keyword>
<evidence type="ECO:0000256" key="1">
    <source>
        <dbReference type="SAM" id="Phobius"/>
    </source>
</evidence>
<feature type="transmembrane region" description="Helical" evidence="1">
    <location>
        <begin position="120"/>
        <end position="142"/>
    </location>
</feature>
<sequence>MLVTFILLLTGHLLGDFVCQTNSMVANKKKPLILVLHVAVVTLVTGLILGVFHPLVLAIVFATHLLLDALKTYRFPDNLRSFLIDQGLHLLVIFVIALKMPEFVGDSFWLDTGDLDLGLFYLKAMITLSAFILLVPAGGTLISKATQRFSTEIGDSLDGLKDGGKIIGYLERSLVFLFILVGHPGGIGFLVAAKSILRFGDIKDPGQRKVTEYIIIGTFLSFGWALLVSVLAQKAFEYFSS</sequence>
<feature type="transmembrane region" description="Helical" evidence="1">
    <location>
        <begin position="82"/>
        <end position="100"/>
    </location>
</feature>
<keyword evidence="1" id="KW-1133">Transmembrane helix</keyword>
<gene>
    <name evidence="2" type="ORF">GCM10007100_13630</name>
</gene>
<evidence type="ECO:0008006" key="4">
    <source>
        <dbReference type="Google" id="ProtNLM"/>
    </source>
</evidence>
<dbReference type="InterPro" id="IPR021737">
    <property type="entry name" value="Phage_phiKZ_Orf197"/>
</dbReference>
<accession>A0A918TIT4</accession>
<organism evidence="2 3">
    <name type="scientific">Roseibacillus persicicus</name>
    <dbReference type="NCBI Taxonomy" id="454148"/>
    <lineage>
        <taxon>Bacteria</taxon>
        <taxon>Pseudomonadati</taxon>
        <taxon>Verrucomicrobiota</taxon>
        <taxon>Verrucomicrobiia</taxon>
        <taxon>Verrucomicrobiales</taxon>
        <taxon>Verrucomicrobiaceae</taxon>
        <taxon>Roseibacillus</taxon>
    </lineage>
</organism>
<name>A0A918TIT4_9BACT</name>
<feature type="transmembrane region" description="Helical" evidence="1">
    <location>
        <begin position="174"/>
        <end position="193"/>
    </location>
</feature>
<feature type="transmembrane region" description="Helical" evidence="1">
    <location>
        <begin position="31"/>
        <end position="61"/>
    </location>
</feature>
<reference evidence="2" key="2">
    <citation type="submission" date="2020-09" db="EMBL/GenBank/DDBJ databases">
        <authorList>
            <person name="Sun Q."/>
            <person name="Kim S."/>
        </authorList>
    </citation>
    <scope>NUCLEOTIDE SEQUENCE</scope>
    <source>
        <strain evidence="2">KCTC 12988</strain>
    </source>
</reference>
<dbReference type="Pfam" id="PF11750">
    <property type="entry name" value="DUF3307"/>
    <property type="match status" value="1"/>
</dbReference>
<proteinExistence type="predicted"/>
<dbReference type="AlphaFoldDB" id="A0A918TIT4"/>
<keyword evidence="1" id="KW-0812">Transmembrane</keyword>